<dbReference type="Proteomes" id="UP000254602">
    <property type="component" value="Unassembled WGS sequence"/>
</dbReference>
<dbReference type="EMBL" id="JACARV010000017">
    <property type="protein sequence ID" value="NWC80132.1"/>
    <property type="molecule type" value="Genomic_DNA"/>
</dbReference>
<gene>
    <name evidence="1" type="ORF">HX798_07470</name>
    <name evidence="2" type="ORF">NCTC7914_03664</name>
</gene>
<sequence length="106" mass="11658">MTATDRLSLLQYEHLGLDDVAAAEFKVALGELRKLALGDRYEHHAALHLGDIAEAENRQQLDQTKNWGIGFLQGLSCAQTLTEEQVKALRGVFQAAAKRSLARMPG</sequence>
<dbReference type="Proteomes" id="UP000542695">
    <property type="component" value="Unassembled WGS sequence"/>
</dbReference>
<dbReference type="RefSeq" id="WP_046786060.1">
    <property type="nucleotide sequence ID" value="NZ_JABTYF010000002.1"/>
</dbReference>
<evidence type="ECO:0000313" key="4">
    <source>
        <dbReference type="Proteomes" id="UP000542695"/>
    </source>
</evidence>
<proteinExistence type="predicted"/>
<evidence type="ECO:0000313" key="1">
    <source>
        <dbReference type="EMBL" id="NWC80132.1"/>
    </source>
</evidence>
<protein>
    <submittedName>
        <fullName evidence="2">Uncharacterized protein</fullName>
    </submittedName>
</protein>
<reference evidence="1 4" key="2">
    <citation type="submission" date="2020-04" db="EMBL/GenBank/DDBJ databases">
        <title>Molecular characterization of pseudomonads from Agaricus bisporus reveal novel blotch 2 pathogens in Western Europe.</title>
        <authorList>
            <person name="Taparia T."/>
            <person name="Krijger M."/>
            <person name="Haynes E."/>
            <person name="Elpinstone J.G."/>
            <person name="Noble R."/>
            <person name="Van Der Wolf J."/>
        </authorList>
    </citation>
    <scope>NUCLEOTIDE SEQUENCE [LARGE SCALE GENOMIC DNA]</scope>
    <source>
        <strain evidence="1 4">P7765</strain>
    </source>
</reference>
<dbReference type="EMBL" id="UGUY01000001">
    <property type="protein sequence ID" value="SUD69520.1"/>
    <property type="molecule type" value="Genomic_DNA"/>
</dbReference>
<organism evidence="2 3">
    <name type="scientific">Pseudomonas putida</name>
    <name type="common">Arthrobacter siderocapsulatus</name>
    <dbReference type="NCBI Taxonomy" id="303"/>
    <lineage>
        <taxon>Bacteria</taxon>
        <taxon>Pseudomonadati</taxon>
        <taxon>Pseudomonadota</taxon>
        <taxon>Gammaproteobacteria</taxon>
        <taxon>Pseudomonadales</taxon>
        <taxon>Pseudomonadaceae</taxon>
        <taxon>Pseudomonas</taxon>
    </lineage>
</organism>
<accession>A0A379KPP6</accession>
<dbReference type="AlphaFoldDB" id="A0A379KPP6"/>
<evidence type="ECO:0000313" key="2">
    <source>
        <dbReference type="EMBL" id="SUD69520.1"/>
    </source>
</evidence>
<reference evidence="2 3" key="1">
    <citation type="submission" date="2018-06" db="EMBL/GenBank/DDBJ databases">
        <authorList>
            <consortium name="Pathogen Informatics"/>
            <person name="Doyle S."/>
        </authorList>
    </citation>
    <scope>NUCLEOTIDE SEQUENCE [LARGE SCALE GENOMIC DNA]</scope>
    <source>
        <strain evidence="2 3">NCTC7914</strain>
    </source>
</reference>
<name>A0A379KPP6_PSEPU</name>
<evidence type="ECO:0000313" key="3">
    <source>
        <dbReference type="Proteomes" id="UP000254602"/>
    </source>
</evidence>